<accession>A0A7G8Q9L0</accession>
<protein>
    <recommendedName>
        <fullName evidence="3">DUF4145 domain-containing protein</fullName>
    </recommendedName>
</protein>
<dbReference type="KEGG" id="dtl:H8F01_10325"/>
<dbReference type="AlphaFoldDB" id="A0A7G8Q9L0"/>
<reference evidence="1 2" key="1">
    <citation type="submission" date="2020-08" db="EMBL/GenBank/DDBJ databases">
        <title>Dyella sp. G9 isolated from forest soil.</title>
        <authorList>
            <person name="Fu J."/>
            <person name="Qiu L."/>
        </authorList>
    </citation>
    <scope>NUCLEOTIDE SEQUENCE [LARGE SCALE GENOMIC DNA]</scope>
    <source>
        <strain evidence="1 2">G9</strain>
    </source>
</reference>
<evidence type="ECO:0008006" key="3">
    <source>
        <dbReference type="Google" id="ProtNLM"/>
    </source>
</evidence>
<proteinExistence type="predicted"/>
<dbReference type="EMBL" id="CP060412">
    <property type="protein sequence ID" value="QNK03468.1"/>
    <property type="molecule type" value="Genomic_DNA"/>
</dbReference>
<name>A0A7G8Q9L0_9GAMM</name>
<evidence type="ECO:0000313" key="1">
    <source>
        <dbReference type="EMBL" id="QNK03468.1"/>
    </source>
</evidence>
<sequence length="251" mass="27590">MDRTTALSLLAAILKDITLSDGKAATDAFPGLREVDAKVREVRHVIEGVEGLPPNMLAQFDNDANFETMSRRVRLEALATHIKSAQRFLNAAPAAPVKRQIVAPPDLTKLTTTVPLLKESVERRWREAQKCVHIGCYTSGIIMMGSVLEALLLARAMLHPSLAYQSAKAPKDKAGKSPAIQDWTLNALVDVAVDVGWLKSDRGKFSHALRESRNVVHPWVEVSMKANFDEATCRTSWEVLRASVDDLIGSV</sequence>
<dbReference type="Proteomes" id="UP000515873">
    <property type="component" value="Chromosome"/>
</dbReference>
<keyword evidence="2" id="KW-1185">Reference proteome</keyword>
<gene>
    <name evidence="1" type="ORF">H8F01_10325</name>
</gene>
<organism evidence="1 2">
    <name type="scientific">Dyella telluris</name>
    <dbReference type="NCBI Taxonomy" id="2763498"/>
    <lineage>
        <taxon>Bacteria</taxon>
        <taxon>Pseudomonadati</taxon>
        <taxon>Pseudomonadota</taxon>
        <taxon>Gammaproteobacteria</taxon>
        <taxon>Lysobacterales</taxon>
        <taxon>Rhodanobacteraceae</taxon>
        <taxon>Dyella</taxon>
    </lineage>
</organism>
<dbReference type="RefSeq" id="WP_187058934.1">
    <property type="nucleotide sequence ID" value="NZ_CP060412.1"/>
</dbReference>
<evidence type="ECO:0000313" key="2">
    <source>
        <dbReference type="Proteomes" id="UP000515873"/>
    </source>
</evidence>